<evidence type="ECO:0000313" key="3">
    <source>
        <dbReference type="Proteomes" id="UP000262477"/>
    </source>
</evidence>
<sequence length="210" mass="22928">MRADLEQKVAAVLPAGEVYLGGFTTARSPLSSGTDGCDVPDRRRPVVLADGRSSSGDFLGKLGEFFFRAATSDVPSPGRADTTLDPAKRAKSQKKKKPFFGGWDSMAGQWLAAAQPRAKVGVIIAVALTERNFQFVYAQHNRWNGKLDEAIELGASFRREILSWTRLKDGSFNEVQFGFSDGSWGTLLGPDTEERARFFPHMLGEGDAIP</sequence>
<dbReference type="AlphaFoldDB" id="A0A371Q1D2"/>
<keyword evidence="3" id="KW-1185">Reference proteome</keyword>
<dbReference type="Proteomes" id="UP000262477">
    <property type="component" value="Unassembled WGS sequence"/>
</dbReference>
<protein>
    <submittedName>
        <fullName evidence="2">Uncharacterized protein</fullName>
    </submittedName>
</protein>
<reference evidence="2 3" key="1">
    <citation type="submission" date="2018-08" db="EMBL/GenBank/DDBJ databases">
        <title>Streptomyces NEAU-D10 sp. nov., a novel Actinomycete isolated from soil.</title>
        <authorList>
            <person name="Jin L."/>
        </authorList>
    </citation>
    <scope>NUCLEOTIDE SEQUENCE [LARGE SCALE GENOMIC DNA]</scope>
    <source>
        <strain evidence="2 3">NEAU-D10</strain>
    </source>
</reference>
<evidence type="ECO:0000313" key="2">
    <source>
        <dbReference type="EMBL" id="REK88520.1"/>
    </source>
</evidence>
<proteinExistence type="predicted"/>
<name>A0A371Q1D2_STRIH</name>
<comment type="caution">
    <text evidence="2">The sequence shown here is derived from an EMBL/GenBank/DDBJ whole genome shotgun (WGS) entry which is preliminary data.</text>
</comment>
<accession>A0A371Q1D2</accession>
<dbReference type="OrthoDB" id="4334785at2"/>
<dbReference type="RefSeq" id="WP_128508739.1">
    <property type="nucleotide sequence ID" value="NZ_QUAC01000162.1"/>
</dbReference>
<evidence type="ECO:0000256" key="1">
    <source>
        <dbReference type="SAM" id="MobiDB-lite"/>
    </source>
</evidence>
<organism evidence="2 3">
    <name type="scientific">Streptomyces inhibens</name>
    <dbReference type="NCBI Taxonomy" id="2293571"/>
    <lineage>
        <taxon>Bacteria</taxon>
        <taxon>Bacillati</taxon>
        <taxon>Actinomycetota</taxon>
        <taxon>Actinomycetes</taxon>
        <taxon>Kitasatosporales</taxon>
        <taxon>Streptomycetaceae</taxon>
        <taxon>Streptomyces</taxon>
    </lineage>
</organism>
<gene>
    <name evidence="2" type="ORF">DY245_20765</name>
</gene>
<dbReference type="EMBL" id="QUAC01000162">
    <property type="protein sequence ID" value="REK88520.1"/>
    <property type="molecule type" value="Genomic_DNA"/>
</dbReference>
<feature type="region of interest" description="Disordered" evidence="1">
    <location>
        <begin position="74"/>
        <end position="93"/>
    </location>
</feature>